<evidence type="ECO:0000313" key="1">
    <source>
        <dbReference type="EMBL" id="KKN33338.1"/>
    </source>
</evidence>
<name>A0A0F9SVV9_9ZZZZ</name>
<protein>
    <submittedName>
        <fullName evidence="1">Uncharacterized protein</fullName>
    </submittedName>
</protein>
<proteinExistence type="predicted"/>
<dbReference type="AlphaFoldDB" id="A0A0F9SVV9"/>
<comment type="caution">
    <text evidence="1">The sequence shown here is derived from an EMBL/GenBank/DDBJ whole genome shotgun (WGS) entry which is preliminary data.</text>
</comment>
<dbReference type="EMBL" id="LAZR01002187">
    <property type="protein sequence ID" value="KKN33338.1"/>
    <property type="molecule type" value="Genomic_DNA"/>
</dbReference>
<sequence>MSEDDKKRDKHFKDMLEMAQDDAMRSLNPKKAFPPIRNRDFGEGMKLDFQSNLMDILGGDVKESSFTKEDFAASDRLMKKAMADAKRSMQKSKRDALMFTGANQKTIDMAFLEDPPKPKKKVKDFTDMNGDDQLDFVNGMIRDAAGAIQYRNELIEAKMDVLNKEREELIDFALKNAHKIDFSKIGDVNDFGDYKAQVKNYYNNEYLDKIRALKRL</sequence>
<organism evidence="1">
    <name type="scientific">marine sediment metagenome</name>
    <dbReference type="NCBI Taxonomy" id="412755"/>
    <lineage>
        <taxon>unclassified sequences</taxon>
        <taxon>metagenomes</taxon>
        <taxon>ecological metagenomes</taxon>
    </lineage>
</organism>
<accession>A0A0F9SVV9</accession>
<gene>
    <name evidence="1" type="ORF">LCGC14_0804810</name>
</gene>
<reference evidence="1" key="1">
    <citation type="journal article" date="2015" name="Nature">
        <title>Complex archaea that bridge the gap between prokaryotes and eukaryotes.</title>
        <authorList>
            <person name="Spang A."/>
            <person name="Saw J.H."/>
            <person name="Jorgensen S.L."/>
            <person name="Zaremba-Niedzwiedzka K."/>
            <person name="Martijn J."/>
            <person name="Lind A.E."/>
            <person name="van Eijk R."/>
            <person name="Schleper C."/>
            <person name="Guy L."/>
            <person name="Ettema T.J."/>
        </authorList>
    </citation>
    <scope>NUCLEOTIDE SEQUENCE</scope>
</reference>